<proteinExistence type="inferred from homology"/>
<dbReference type="InterPro" id="IPR000276">
    <property type="entry name" value="GPCR_Rhodpsn"/>
</dbReference>
<comment type="subcellular location">
    <subcellularLocation>
        <location evidence="1">Cell membrane</location>
        <topology evidence="1">Multi-pass membrane protein</topology>
    </subcellularLocation>
</comment>
<evidence type="ECO:0000256" key="4">
    <source>
        <dbReference type="ARBA" id="ARBA00022692"/>
    </source>
</evidence>
<evidence type="ECO:0000313" key="14">
    <source>
        <dbReference type="Proteomes" id="UP001219518"/>
    </source>
</evidence>
<feature type="transmembrane region" description="Helical" evidence="11">
    <location>
        <begin position="235"/>
        <end position="263"/>
    </location>
</feature>
<feature type="compositionally biased region" description="Low complexity" evidence="10">
    <location>
        <begin position="641"/>
        <end position="658"/>
    </location>
</feature>
<feature type="compositionally biased region" description="Low complexity" evidence="10">
    <location>
        <begin position="310"/>
        <end position="348"/>
    </location>
</feature>
<reference evidence="13" key="2">
    <citation type="journal article" date="2023" name="BMC Genomics">
        <title>Pest status, molecular evolution, and epigenetic factors derived from the genome assembly of Frankliniella fusca, a thysanopteran phytovirus vector.</title>
        <authorList>
            <person name="Catto M.A."/>
            <person name="Labadie P.E."/>
            <person name="Jacobson A.L."/>
            <person name="Kennedy G.G."/>
            <person name="Srinivasan R."/>
            <person name="Hunt B.G."/>
        </authorList>
    </citation>
    <scope>NUCLEOTIDE SEQUENCE</scope>
    <source>
        <strain evidence="13">PL_HMW_Pooled</strain>
    </source>
</reference>
<feature type="compositionally biased region" description="Low complexity" evidence="10">
    <location>
        <begin position="360"/>
        <end position="375"/>
    </location>
</feature>
<feature type="transmembrane region" description="Helical" evidence="11">
    <location>
        <begin position="169"/>
        <end position="189"/>
    </location>
</feature>
<dbReference type="Pfam" id="PF00001">
    <property type="entry name" value="7tm_1"/>
    <property type="match status" value="1"/>
</dbReference>
<dbReference type="Gene3D" id="1.20.1070.10">
    <property type="entry name" value="Rhodopsin 7-helix transmembrane proteins"/>
    <property type="match status" value="2"/>
</dbReference>
<feature type="region of interest" description="Disordered" evidence="10">
    <location>
        <begin position="641"/>
        <end position="664"/>
    </location>
</feature>
<evidence type="ECO:0000256" key="1">
    <source>
        <dbReference type="ARBA" id="ARBA00004651"/>
    </source>
</evidence>
<dbReference type="PROSITE" id="PS50262">
    <property type="entry name" value="G_PROTEIN_RECEP_F1_2"/>
    <property type="match status" value="1"/>
</dbReference>
<evidence type="ECO:0000256" key="9">
    <source>
        <dbReference type="ARBA" id="ARBA00023224"/>
    </source>
</evidence>
<reference evidence="13" key="1">
    <citation type="submission" date="2021-07" db="EMBL/GenBank/DDBJ databases">
        <authorList>
            <person name="Catto M.A."/>
            <person name="Jacobson A."/>
            <person name="Kennedy G."/>
            <person name="Labadie P."/>
            <person name="Hunt B.G."/>
            <person name="Srinivasan R."/>
        </authorList>
    </citation>
    <scope>NUCLEOTIDE SEQUENCE</scope>
    <source>
        <strain evidence="13">PL_HMW_Pooled</strain>
        <tissue evidence="13">Head</tissue>
    </source>
</reference>
<evidence type="ECO:0000256" key="11">
    <source>
        <dbReference type="SAM" id="Phobius"/>
    </source>
</evidence>
<comment type="similarity">
    <text evidence="2">Belongs to the G-protein coupled receptor 1 family.</text>
</comment>
<keyword evidence="8 13" id="KW-0675">Receptor</keyword>
<gene>
    <name evidence="13" type="ORF">KUF71_015467</name>
</gene>
<evidence type="ECO:0000256" key="3">
    <source>
        <dbReference type="ARBA" id="ARBA00022475"/>
    </source>
</evidence>
<dbReference type="CDD" id="cd00637">
    <property type="entry name" value="7tm_classA_rhodopsin-like"/>
    <property type="match status" value="1"/>
</dbReference>
<evidence type="ECO:0000256" key="2">
    <source>
        <dbReference type="ARBA" id="ARBA00010663"/>
    </source>
</evidence>
<feature type="region of interest" description="Disordered" evidence="10">
    <location>
        <begin position="267"/>
        <end position="405"/>
    </location>
</feature>
<dbReference type="GO" id="GO:0005886">
    <property type="term" value="C:plasma membrane"/>
    <property type="evidence" value="ECO:0007669"/>
    <property type="project" value="UniProtKB-SubCell"/>
</dbReference>
<evidence type="ECO:0000256" key="7">
    <source>
        <dbReference type="ARBA" id="ARBA00023136"/>
    </source>
</evidence>
<evidence type="ECO:0000256" key="8">
    <source>
        <dbReference type="ARBA" id="ARBA00023170"/>
    </source>
</evidence>
<keyword evidence="7 11" id="KW-0472">Membrane</keyword>
<keyword evidence="6" id="KW-0297">G-protein coupled receptor</keyword>
<keyword evidence="14" id="KW-1185">Reference proteome</keyword>
<evidence type="ECO:0000259" key="12">
    <source>
        <dbReference type="PROSITE" id="PS50262"/>
    </source>
</evidence>
<dbReference type="EMBL" id="JAHWGI010001278">
    <property type="protein sequence ID" value="KAK3927161.1"/>
    <property type="molecule type" value="Genomic_DNA"/>
</dbReference>
<protein>
    <submittedName>
        <fullName evidence="13">Histamine H1 receptor</fullName>
    </submittedName>
</protein>
<dbReference type="PANTHER" id="PTHR22752:SF1">
    <property type="entry name" value="G-PROTEIN COUPLED RECEPTOR 176"/>
    <property type="match status" value="1"/>
</dbReference>
<organism evidence="13 14">
    <name type="scientific">Frankliniella fusca</name>
    <dbReference type="NCBI Taxonomy" id="407009"/>
    <lineage>
        <taxon>Eukaryota</taxon>
        <taxon>Metazoa</taxon>
        <taxon>Ecdysozoa</taxon>
        <taxon>Arthropoda</taxon>
        <taxon>Hexapoda</taxon>
        <taxon>Insecta</taxon>
        <taxon>Pterygota</taxon>
        <taxon>Neoptera</taxon>
        <taxon>Paraneoptera</taxon>
        <taxon>Thysanoptera</taxon>
        <taxon>Terebrantia</taxon>
        <taxon>Thripoidea</taxon>
        <taxon>Thripidae</taxon>
        <taxon>Frankliniella</taxon>
    </lineage>
</organism>
<keyword evidence="3" id="KW-1003">Cell membrane</keyword>
<dbReference type="PRINTS" id="PR00237">
    <property type="entry name" value="GPCRRHODOPSN"/>
</dbReference>
<name>A0AAE1HTF7_9NEOP</name>
<sequence>MSHTTVRKGQQYKTLRVLQCTRDYQQFSADGMAEAEEAAEDAVVAVLLWSGRVLLLLLLVLGAIANAVALVAFCRGPGLRTLSNRFVINLLVVNVTACALLLPLLLLESTNALGTADGPGNAVLCSISEGVAAGYCTASILGVLLIAVDQYYAVVDPLRYHSKVDGVRSAAMLAAAWLCALLAAVLGALEPRGAGLWASCDTPPAAAAAVLARAEGDDAEADADGATGASLYRRVYAAAFAILVFVVPFAALCWIYVSIYSAAHRNSQRTRRNGSGSVAPSTPPPELSCSECGPGLPRSVGPTPSSTLSGHARAAPAPAHGLPVSRSAPAMDAMAHQAEAAAGEASSGPGPGPGPGLGPGQRLQLPASRRSSRSSVTSAPDDAASLGDSVSTCGSALPARAERRRSSCPHAHAVTVTISPPPPPLAVRSASAWLVSSLRCRISNASLFRYREEGRAARVSAIVVVMALGCWAPYVAVLVLHAALPAPGGPGSSAARLPRHLDALALAALAAAVCISPCLFAFRNRRVQKEVRRLLCPRGRKGSLERGRGCNKIKGRHGGGAGAGPGGGGGSARRLLPHNLMASLAEDCSTPSDSTSALTISGMGKGADDDASALTVSVSLLPAPLWAPHLLPDDALAVETARSSFSSGASSSQGSALSTDTADE</sequence>
<evidence type="ECO:0000256" key="5">
    <source>
        <dbReference type="ARBA" id="ARBA00022989"/>
    </source>
</evidence>
<keyword evidence="4 11" id="KW-0812">Transmembrane</keyword>
<evidence type="ECO:0000256" key="10">
    <source>
        <dbReference type="SAM" id="MobiDB-lite"/>
    </source>
</evidence>
<dbReference type="PANTHER" id="PTHR22752">
    <property type="entry name" value="G PROTEIN-COUPLED RECEPTOR"/>
    <property type="match status" value="1"/>
</dbReference>
<feature type="compositionally biased region" description="Gly residues" evidence="10">
    <location>
        <begin position="558"/>
        <end position="571"/>
    </location>
</feature>
<feature type="transmembrane region" description="Helical" evidence="11">
    <location>
        <begin position="503"/>
        <end position="522"/>
    </location>
</feature>
<evidence type="ECO:0000313" key="13">
    <source>
        <dbReference type="EMBL" id="KAK3927161.1"/>
    </source>
</evidence>
<dbReference type="AlphaFoldDB" id="A0AAE1HTF7"/>
<feature type="transmembrane region" description="Helical" evidence="11">
    <location>
        <begin position="127"/>
        <end position="148"/>
    </location>
</feature>
<dbReference type="SUPFAM" id="SSF81321">
    <property type="entry name" value="Family A G protein-coupled receptor-like"/>
    <property type="match status" value="1"/>
</dbReference>
<accession>A0AAE1HTF7</accession>
<feature type="transmembrane region" description="Helical" evidence="11">
    <location>
        <begin position="53"/>
        <end position="74"/>
    </location>
</feature>
<keyword evidence="5 11" id="KW-1133">Transmembrane helix</keyword>
<feature type="region of interest" description="Disordered" evidence="10">
    <location>
        <begin position="540"/>
        <end position="573"/>
    </location>
</feature>
<feature type="transmembrane region" description="Helical" evidence="11">
    <location>
        <begin position="86"/>
        <end position="107"/>
    </location>
</feature>
<feature type="transmembrane region" description="Helical" evidence="11">
    <location>
        <begin position="459"/>
        <end position="483"/>
    </location>
</feature>
<keyword evidence="9" id="KW-0807">Transducer</keyword>
<evidence type="ECO:0000256" key="6">
    <source>
        <dbReference type="ARBA" id="ARBA00023040"/>
    </source>
</evidence>
<feature type="domain" description="G-protein coupled receptors family 1 profile" evidence="12">
    <location>
        <begin position="65"/>
        <end position="520"/>
    </location>
</feature>
<dbReference type="Proteomes" id="UP001219518">
    <property type="component" value="Unassembled WGS sequence"/>
</dbReference>
<dbReference type="InterPro" id="IPR017452">
    <property type="entry name" value="GPCR_Rhodpsn_7TM"/>
</dbReference>
<dbReference type="GO" id="GO:0004930">
    <property type="term" value="F:G protein-coupled receptor activity"/>
    <property type="evidence" value="ECO:0007669"/>
    <property type="project" value="UniProtKB-KW"/>
</dbReference>
<comment type="caution">
    <text evidence="13">The sequence shown here is derived from an EMBL/GenBank/DDBJ whole genome shotgun (WGS) entry which is preliminary data.</text>
</comment>